<feature type="compositionally biased region" description="Low complexity" evidence="1">
    <location>
        <begin position="240"/>
        <end position="250"/>
    </location>
</feature>
<dbReference type="GO" id="GO:0004386">
    <property type="term" value="F:helicase activity"/>
    <property type="evidence" value="ECO:0007669"/>
    <property type="project" value="UniProtKB-KW"/>
</dbReference>
<reference evidence="2 3" key="2">
    <citation type="journal article" date="2017" name="Nature">
        <title>The Apostasia genome and the evolution of orchids.</title>
        <authorList>
            <person name="Zhang G.Q."/>
            <person name="Liu K.W."/>
            <person name="Li Z."/>
            <person name="Lohaus R."/>
            <person name="Hsiao Y.Y."/>
            <person name="Niu S.C."/>
            <person name="Wang J.Y."/>
            <person name="Lin Y.C."/>
            <person name="Xu Q."/>
            <person name="Chen L.J."/>
            <person name="Yoshida K."/>
            <person name="Fujiwara S."/>
            <person name="Wang Z.W."/>
            <person name="Zhang Y.Q."/>
            <person name="Mitsuda N."/>
            <person name="Wang M."/>
            <person name="Liu G.H."/>
            <person name="Pecoraro L."/>
            <person name="Huang H.X."/>
            <person name="Xiao X.J."/>
            <person name="Lin M."/>
            <person name="Wu X.Y."/>
            <person name="Wu W.L."/>
            <person name="Chen Y.Y."/>
            <person name="Chang S.B."/>
            <person name="Sakamoto S."/>
            <person name="Ohme-Takagi M."/>
            <person name="Yagi M."/>
            <person name="Zeng S.J."/>
            <person name="Shen C.Y."/>
            <person name="Yeh C.M."/>
            <person name="Luo Y.B."/>
            <person name="Tsai W.C."/>
            <person name="Van de Peer Y."/>
            <person name="Liu Z.J."/>
        </authorList>
    </citation>
    <scope>NUCLEOTIDE SEQUENCE [LARGE SCALE GENOMIC DNA]</scope>
    <source>
        <tissue evidence="2">The whole plant</tissue>
    </source>
</reference>
<keyword evidence="3" id="KW-1185">Reference proteome</keyword>
<keyword evidence="2" id="KW-0067">ATP-binding</keyword>
<dbReference type="EMBL" id="KZ501829">
    <property type="protein sequence ID" value="PKU88028.1"/>
    <property type="molecule type" value="Genomic_DNA"/>
</dbReference>
<evidence type="ECO:0000313" key="3">
    <source>
        <dbReference type="Proteomes" id="UP000233837"/>
    </source>
</evidence>
<reference evidence="2 3" key="1">
    <citation type="journal article" date="2016" name="Sci. Rep.">
        <title>The Dendrobium catenatum Lindl. genome sequence provides insights into polysaccharide synthase, floral development and adaptive evolution.</title>
        <authorList>
            <person name="Zhang G.Q."/>
            <person name="Xu Q."/>
            <person name="Bian C."/>
            <person name="Tsai W.C."/>
            <person name="Yeh C.M."/>
            <person name="Liu K.W."/>
            <person name="Yoshida K."/>
            <person name="Zhang L.S."/>
            <person name="Chang S.B."/>
            <person name="Chen F."/>
            <person name="Shi Y."/>
            <person name="Su Y.Y."/>
            <person name="Zhang Y.Q."/>
            <person name="Chen L.J."/>
            <person name="Yin Y."/>
            <person name="Lin M."/>
            <person name="Huang H."/>
            <person name="Deng H."/>
            <person name="Wang Z.W."/>
            <person name="Zhu S.L."/>
            <person name="Zhao X."/>
            <person name="Deng C."/>
            <person name="Niu S.C."/>
            <person name="Huang J."/>
            <person name="Wang M."/>
            <person name="Liu G.H."/>
            <person name="Yang H.J."/>
            <person name="Xiao X.J."/>
            <person name="Hsiao Y.Y."/>
            <person name="Wu W.L."/>
            <person name="Chen Y.Y."/>
            <person name="Mitsuda N."/>
            <person name="Ohme-Takagi M."/>
            <person name="Luo Y.B."/>
            <person name="Van de Peer Y."/>
            <person name="Liu Z.J."/>
        </authorList>
    </citation>
    <scope>NUCLEOTIDE SEQUENCE [LARGE SCALE GENOMIC DNA]</scope>
    <source>
        <tissue evidence="2">The whole plant</tissue>
    </source>
</reference>
<keyword evidence="2" id="KW-0378">Hydrolase</keyword>
<protein>
    <submittedName>
        <fullName evidence="2">Pre-mRNA-splicing factor ATP-dependent RNA helicase DHX16</fullName>
    </submittedName>
</protein>
<sequence length="315" mass="34685">MADPELEWGLVFDVDGNLNILRSPFFDVGFEDDTTFGEYLDRVVPTLASIIDRQLPNYDWSIDSQPFPPSSPPSTFPCLKAVGVATVLVASLAKESSSPTELVGKLVEYGLSSSKDTRLFAEEIFAKVPHKPSGLSSYLKEEREAIQLAKKQLSYKLLDSDDEDDRDDQASMGGASHASTKGNDHRKRFRKSHGSHGDDDDEAIELDKERQVRSRLSPENYDLEEFKMGEAVGEGAAGLASGRLAGGRPAVGRQEGNRRRLSWPAEDGGWVAGGFELLGVGGGKSKGKRKRWNFQGLDDYRFTNLACLHVDFPQD</sequence>
<evidence type="ECO:0000313" key="2">
    <source>
        <dbReference type="EMBL" id="PKU88028.1"/>
    </source>
</evidence>
<dbReference type="AlphaFoldDB" id="A0A2I0XJE7"/>
<feature type="region of interest" description="Disordered" evidence="1">
    <location>
        <begin position="160"/>
        <end position="218"/>
    </location>
</feature>
<dbReference type="Proteomes" id="UP000233837">
    <property type="component" value="Unassembled WGS sequence"/>
</dbReference>
<keyword evidence="2" id="KW-0347">Helicase</keyword>
<organism evidence="2 3">
    <name type="scientific">Dendrobium catenatum</name>
    <dbReference type="NCBI Taxonomy" id="906689"/>
    <lineage>
        <taxon>Eukaryota</taxon>
        <taxon>Viridiplantae</taxon>
        <taxon>Streptophyta</taxon>
        <taxon>Embryophyta</taxon>
        <taxon>Tracheophyta</taxon>
        <taxon>Spermatophyta</taxon>
        <taxon>Magnoliopsida</taxon>
        <taxon>Liliopsida</taxon>
        <taxon>Asparagales</taxon>
        <taxon>Orchidaceae</taxon>
        <taxon>Epidendroideae</taxon>
        <taxon>Malaxideae</taxon>
        <taxon>Dendrobiinae</taxon>
        <taxon>Dendrobium</taxon>
    </lineage>
</organism>
<feature type="region of interest" description="Disordered" evidence="1">
    <location>
        <begin position="240"/>
        <end position="260"/>
    </location>
</feature>
<accession>A0A2I0XJE7</accession>
<feature type="compositionally biased region" description="Basic residues" evidence="1">
    <location>
        <begin position="184"/>
        <end position="194"/>
    </location>
</feature>
<keyword evidence="2" id="KW-0547">Nucleotide-binding</keyword>
<gene>
    <name evidence="2" type="ORF">MA16_Dca019478</name>
</gene>
<dbReference type="STRING" id="906689.A0A2I0XJE7"/>
<name>A0A2I0XJE7_9ASPA</name>
<evidence type="ECO:0000256" key="1">
    <source>
        <dbReference type="SAM" id="MobiDB-lite"/>
    </source>
</evidence>
<proteinExistence type="predicted"/>